<evidence type="ECO:0000256" key="6">
    <source>
        <dbReference type="ARBA" id="ARBA00023136"/>
    </source>
</evidence>
<evidence type="ECO:0000259" key="12">
    <source>
        <dbReference type="PROSITE" id="PS50056"/>
    </source>
</evidence>
<dbReference type="PROSITE" id="PS50835">
    <property type="entry name" value="IG_LIKE"/>
    <property type="match status" value="1"/>
</dbReference>
<dbReference type="PROSITE" id="PS50055">
    <property type="entry name" value="TYR_PHOSPHATASE_PTP"/>
    <property type="match status" value="2"/>
</dbReference>
<dbReference type="InterPro" id="IPR007110">
    <property type="entry name" value="Ig-like_dom"/>
</dbReference>
<dbReference type="InterPro" id="IPR003961">
    <property type="entry name" value="FN3_dom"/>
</dbReference>
<keyword evidence="5" id="KW-0904">Protein phosphatase</keyword>
<accession>A0AAF3F4S0</accession>
<evidence type="ECO:0000256" key="7">
    <source>
        <dbReference type="ARBA" id="ARBA00051722"/>
    </source>
</evidence>
<feature type="signal peptide" evidence="10">
    <location>
        <begin position="1"/>
        <end position="28"/>
    </location>
</feature>
<organism evidence="14 15">
    <name type="scientific">Mesorhabditis belari</name>
    <dbReference type="NCBI Taxonomy" id="2138241"/>
    <lineage>
        <taxon>Eukaryota</taxon>
        <taxon>Metazoa</taxon>
        <taxon>Ecdysozoa</taxon>
        <taxon>Nematoda</taxon>
        <taxon>Chromadorea</taxon>
        <taxon>Rhabditida</taxon>
        <taxon>Rhabditina</taxon>
        <taxon>Rhabditomorpha</taxon>
        <taxon>Rhabditoidea</taxon>
        <taxon>Rhabditidae</taxon>
        <taxon>Mesorhabditinae</taxon>
        <taxon>Mesorhabditis</taxon>
    </lineage>
</organism>
<dbReference type="SMART" id="SM00404">
    <property type="entry name" value="PTPc_motif"/>
    <property type="match status" value="2"/>
</dbReference>
<evidence type="ECO:0000256" key="3">
    <source>
        <dbReference type="ARBA" id="ARBA00022729"/>
    </source>
</evidence>
<dbReference type="InterPro" id="IPR003599">
    <property type="entry name" value="Ig_sub"/>
</dbReference>
<dbReference type="GO" id="GO:0016020">
    <property type="term" value="C:membrane"/>
    <property type="evidence" value="ECO:0007669"/>
    <property type="project" value="UniProtKB-SubCell"/>
</dbReference>
<evidence type="ECO:0000256" key="9">
    <source>
        <dbReference type="SAM" id="Phobius"/>
    </source>
</evidence>
<feature type="domain" description="Tyrosine specific protein phosphatases" evidence="12">
    <location>
        <begin position="1332"/>
        <end position="1407"/>
    </location>
</feature>
<dbReference type="InterPro" id="IPR029021">
    <property type="entry name" value="Prot-tyrosine_phosphatase-like"/>
</dbReference>
<dbReference type="PROSITE" id="PS50056">
    <property type="entry name" value="TYR_PHOSPHATASE_2"/>
    <property type="match status" value="2"/>
</dbReference>
<keyword evidence="4" id="KW-0378">Hydrolase</keyword>
<protein>
    <recommendedName>
        <fullName evidence="2">protein-tyrosine-phosphatase</fullName>
        <ecNumber evidence="2">3.1.3.48</ecNumber>
    </recommendedName>
</protein>
<dbReference type="SMART" id="SM00194">
    <property type="entry name" value="PTPc"/>
    <property type="match status" value="2"/>
</dbReference>
<comment type="catalytic activity">
    <reaction evidence="7">
        <text>O-phospho-L-tyrosyl-[protein] + H2O = L-tyrosyl-[protein] + phosphate</text>
        <dbReference type="Rhea" id="RHEA:10684"/>
        <dbReference type="Rhea" id="RHEA-COMP:10136"/>
        <dbReference type="Rhea" id="RHEA-COMP:20101"/>
        <dbReference type="ChEBI" id="CHEBI:15377"/>
        <dbReference type="ChEBI" id="CHEBI:43474"/>
        <dbReference type="ChEBI" id="CHEBI:46858"/>
        <dbReference type="ChEBI" id="CHEBI:61978"/>
        <dbReference type="EC" id="3.1.3.48"/>
    </reaction>
</comment>
<dbReference type="Pfam" id="PF00102">
    <property type="entry name" value="Y_phosphatase"/>
    <property type="match status" value="3"/>
</dbReference>
<feature type="region of interest" description="Disordered" evidence="8">
    <location>
        <begin position="473"/>
        <end position="504"/>
    </location>
</feature>
<reference evidence="15" key="1">
    <citation type="submission" date="2024-02" db="UniProtKB">
        <authorList>
            <consortium name="WormBaseParasite"/>
        </authorList>
    </citation>
    <scope>IDENTIFICATION</scope>
</reference>
<dbReference type="InterPro" id="IPR000242">
    <property type="entry name" value="PTP_cat"/>
</dbReference>
<dbReference type="GO" id="GO:0004725">
    <property type="term" value="F:protein tyrosine phosphatase activity"/>
    <property type="evidence" value="ECO:0007669"/>
    <property type="project" value="UniProtKB-EC"/>
</dbReference>
<dbReference type="InterPro" id="IPR000387">
    <property type="entry name" value="Tyr_Pase_dom"/>
</dbReference>
<dbReference type="SUPFAM" id="SSF49265">
    <property type="entry name" value="Fibronectin type III"/>
    <property type="match status" value="1"/>
</dbReference>
<dbReference type="InterPro" id="IPR050348">
    <property type="entry name" value="Protein-Tyr_Phosphatase"/>
</dbReference>
<dbReference type="SUPFAM" id="SSF52799">
    <property type="entry name" value="(Phosphotyrosine protein) phosphatases II"/>
    <property type="match status" value="2"/>
</dbReference>
<evidence type="ECO:0000259" key="13">
    <source>
        <dbReference type="PROSITE" id="PS50835"/>
    </source>
</evidence>
<dbReference type="Gene3D" id="3.90.190.10">
    <property type="entry name" value="Protein tyrosine phosphatase superfamily"/>
    <property type="match status" value="2"/>
</dbReference>
<feature type="chain" id="PRO_5042224823" description="protein-tyrosine-phosphatase" evidence="10">
    <location>
        <begin position="29"/>
        <end position="1422"/>
    </location>
</feature>
<feature type="domain" description="Ig-like" evidence="13">
    <location>
        <begin position="154"/>
        <end position="269"/>
    </location>
</feature>
<keyword evidence="6 9" id="KW-0472">Membrane</keyword>
<dbReference type="EC" id="3.1.3.48" evidence="2"/>
<keyword evidence="9" id="KW-1133">Transmembrane helix</keyword>
<evidence type="ECO:0000313" key="15">
    <source>
        <dbReference type="WBParaSite" id="MBELARI_LOCUS21547"/>
    </source>
</evidence>
<evidence type="ECO:0000256" key="8">
    <source>
        <dbReference type="SAM" id="MobiDB-lite"/>
    </source>
</evidence>
<feature type="domain" description="Tyrosine-protein phosphatase" evidence="11">
    <location>
        <begin position="821"/>
        <end position="1119"/>
    </location>
</feature>
<feature type="transmembrane region" description="Helical" evidence="9">
    <location>
        <begin position="753"/>
        <end position="777"/>
    </location>
</feature>
<evidence type="ECO:0000256" key="2">
    <source>
        <dbReference type="ARBA" id="ARBA00013064"/>
    </source>
</evidence>
<dbReference type="Gene3D" id="2.60.40.10">
    <property type="entry name" value="Immunoglobulins"/>
    <property type="match status" value="2"/>
</dbReference>
<evidence type="ECO:0000313" key="14">
    <source>
        <dbReference type="Proteomes" id="UP000887575"/>
    </source>
</evidence>
<name>A0AAF3F4S0_9BILA</name>
<sequence>MKRQKSDHRTICWLWWTSVILLLLRVDAEESEQITIPLASTEKTPEKNGPQTPDELGVPVCNSDHDCVSRGKCRKDADGYGRCMCPSSCPQHIPLGCRKGPRRGSKPPCLLMDGPYRQRFSFPDPMCANEMCLCPPMFDEVTTAKNFPIQRLPPRKCDRRELQVVGYIHPSASVYKGNDITMYCCINMDPTNVVDHSGVVFIHNSSVQKDPTSHPFQQSGLEENNRFFLTETPCWKLEISNVQLSDSGTYMCLASYATSSPRLPPVNFTMEFEVKSAPYLRAVVHQPPGGVGQSLARSPHNLFYRPRAKKGDGLLHIPSNSSKHKHRGASKKVKNFAVVSTPTNANVTWETEDDSLRIDLRLTSHAVATTQNWTTNNAKSPVVIEKLLPATAYTLHITVHAGPEQIRMTEHFQTLEKAPSPPGSQDLRLVEDEDGRHYCEVDWRAPEQPNGRITAYYVRMEGKIRDGLSDFRSEVTSDDFPPATDSKCSNFDQSESPEKSVDPSGFPSPTYFVCRFGPLKPNRNYSVTVWAANAAGKSQPLTFAEQCTTKFSSPDRIESPQSLPPQNLTNIQLKYAGTPDQTNGPITCYYVAIVPLLLNASIDKLPPPADISIDNGQNAFKNNMKVVNSEQKSYLAYIAESYDKLLPDTAIMGDGNTSSGVPPCATKYLERHVSEDIALRQGLIYTGFLIARVDNPENQKPEPSTVAPRGRLKGRMMGNQPVISSSTKSTSYAYSSYFKPVALNGLGEDSSSWATLLIVFTVLFIFALVAGGSFFIFTTIRNKKLSGNDHIQLKMSVYGPVKGEDIPGEYRTRHKDSDFLFFEEYSRTPNYQLDTSASQRKENANKNRYNDIRAFDETRVKLKKIDGIEYSDYINANFIKAYDPQKKFIAAQGPLQNTIEDFWRMCWEQNVEMIVMVANLTERHKQQCAKYWPDEDPLHLPRFDIVPCGAAEYYADYAIRSFEIREKLTSGRLSPINIAVNHGRSLADMSTMECNGSEYANLPNGIISNGSTSPIGRKITQYHFTNWNDHKAAESIGLLRFLLLLREKDEFWKTPVVIHCSAGVGRTGTLIAMDAMMDMYEKEDQVDVFKFVSQMRQQRNNMVQNLEQYTSIYKVLAEWHLFGRTDLDVNDFLEHYEKLQNGATPTRNIGTKMEEEFKKLKEELEIRPSTKFADETKNLMKNRQPRAVPFDRNRVCLQPCLGYVDSSYINASSVRGYFYPYILAQDPLCEATAFDVWRMVCEQKVVTIVMLSQEELFEKTEKYWPEKVDSSRVLSRDSHSVTVRLISEEKGSCFITRRMDYVMKNDPSTSRSVVQFCFTDWPVNSPVPHSSETLLALIGRVLERQSHIDQGPIVLMCRNGSAEAAVYCAVSLLMERLKAEQRIDVLQTIRSIQQQRPETFTKMEEYAFCYQAVAEYLAGRHR</sequence>
<dbReference type="SMART" id="SM00060">
    <property type="entry name" value="FN3"/>
    <property type="match status" value="2"/>
</dbReference>
<dbReference type="CDD" id="cd00063">
    <property type="entry name" value="FN3"/>
    <property type="match status" value="1"/>
</dbReference>
<dbReference type="CDD" id="cd00096">
    <property type="entry name" value="Ig"/>
    <property type="match status" value="1"/>
</dbReference>
<dbReference type="FunFam" id="3.90.190.10:FF:000102">
    <property type="entry name" value="Receptor-type tyrosine-protein phosphatase"/>
    <property type="match status" value="1"/>
</dbReference>
<proteinExistence type="predicted"/>
<keyword evidence="9" id="KW-0812">Transmembrane</keyword>
<dbReference type="WBParaSite" id="MBELARI_LOCUS21547">
    <property type="protein sequence ID" value="MBELARI_LOCUS21547"/>
    <property type="gene ID" value="MBELARI_LOCUS21547"/>
</dbReference>
<dbReference type="CDD" id="cd00047">
    <property type="entry name" value="PTPc"/>
    <property type="match status" value="2"/>
</dbReference>
<keyword evidence="3 10" id="KW-0732">Signal</keyword>
<dbReference type="SUPFAM" id="SSF48726">
    <property type="entry name" value="Immunoglobulin"/>
    <property type="match status" value="1"/>
</dbReference>
<comment type="subcellular location">
    <subcellularLocation>
        <location evidence="1">Membrane</location>
        <topology evidence="1">Single-pass membrane protein</topology>
    </subcellularLocation>
</comment>
<dbReference type="InterPro" id="IPR036179">
    <property type="entry name" value="Ig-like_dom_sf"/>
</dbReference>
<dbReference type="InterPro" id="IPR003595">
    <property type="entry name" value="Tyr_Pase_cat"/>
</dbReference>
<evidence type="ECO:0000256" key="10">
    <source>
        <dbReference type="SAM" id="SignalP"/>
    </source>
</evidence>
<dbReference type="PROSITE" id="PS00383">
    <property type="entry name" value="TYR_PHOSPHATASE_1"/>
    <property type="match status" value="1"/>
</dbReference>
<dbReference type="InterPro" id="IPR016130">
    <property type="entry name" value="Tyr_Pase_AS"/>
</dbReference>
<evidence type="ECO:0000256" key="1">
    <source>
        <dbReference type="ARBA" id="ARBA00004167"/>
    </source>
</evidence>
<evidence type="ECO:0000259" key="11">
    <source>
        <dbReference type="PROSITE" id="PS50055"/>
    </source>
</evidence>
<keyword evidence="14" id="KW-1185">Reference proteome</keyword>
<dbReference type="Proteomes" id="UP000887575">
    <property type="component" value="Unassembled WGS sequence"/>
</dbReference>
<dbReference type="SMART" id="SM00409">
    <property type="entry name" value="IG"/>
    <property type="match status" value="1"/>
</dbReference>
<feature type="domain" description="Tyrosine specific protein phosphatases" evidence="12">
    <location>
        <begin position="1039"/>
        <end position="1110"/>
    </location>
</feature>
<dbReference type="InterPro" id="IPR013783">
    <property type="entry name" value="Ig-like_fold"/>
</dbReference>
<evidence type="ECO:0000256" key="5">
    <source>
        <dbReference type="ARBA" id="ARBA00022912"/>
    </source>
</evidence>
<dbReference type="InterPro" id="IPR036116">
    <property type="entry name" value="FN3_sf"/>
</dbReference>
<evidence type="ECO:0000256" key="4">
    <source>
        <dbReference type="ARBA" id="ARBA00022801"/>
    </source>
</evidence>
<dbReference type="PRINTS" id="PR00700">
    <property type="entry name" value="PRTYPHPHTASE"/>
</dbReference>
<dbReference type="GO" id="GO:0045202">
    <property type="term" value="C:synapse"/>
    <property type="evidence" value="ECO:0007669"/>
    <property type="project" value="UniProtKB-ARBA"/>
</dbReference>
<dbReference type="PANTHER" id="PTHR19134:SF495">
    <property type="entry name" value="TYROSINE-PROTEIN PHOSPHATASE 69D"/>
    <property type="match status" value="1"/>
</dbReference>
<feature type="domain" description="Tyrosine-protein phosphatase" evidence="11">
    <location>
        <begin position="1153"/>
        <end position="1416"/>
    </location>
</feature>
<dbReference type="PANTHER" id="PTHR19134">
    <property type="entry name" value="RECEPTOR-TYPE TYROSINE-PROTEIN PHOSPHATASE"/>
    <property type="match status" value="1"/>
</dbReference>